<feature type="domain" description="CCZ1/INTU/HSP4 first Longin" evidence="1">
    <location>
        <begin position="2"/>
        <end position="102"/>
    </location>
</feature>
<keyword evidence="3" id="KW-1185">Reference proteome</keyword>
<dbReference type="GO" id="GO:0006605">
    <property type="term" value="P:protein targeting"/>
    <property type="evidence" value="ECO:0007669"/>
    <property type="project" value="TreeGrafter"/>
</dbReference>
<dbReference type="InterPro" id="IPR026091">
    <property type="entry name" value="HPS4"/>
</dbReference>
<organism evidence="2 3">
    <name type="scientific">Diploptera punctata</name>
    <name type="common">Pacific beetle cockroach</name>
    <dbReference type="NCBI Taxonomy" id="6984"/>
    <lineage>
        <taxon>Eukaryota</taxon>
        <taxon>Metazoa</taxon>
        <taxon>Ecdysozoa</taxon>
        <taxon>Arthropoda</taxon>
        <taxon>Hexapoda</taxon>
        <taxon>Insecta</taxon>
        <taxon>Pterygota</taxon>
        <taxon>Neoptera</taxon>
        <taxon>Polyneoptera</taxon>
        <taxon>Dictyoptera</taxon>
        <taxon>Blattodea</taxon>
        <taxon>Blaberoidea</taxon>
        <taxon>Blaberidae</taxon>
        <taxon>Diplopterinae</taxon>
        <taxon>Diploptera</taxon>
    </lineage>
</organism>
<dbReference type="AlphaFoldDB" id="A0AAD8EHM5"/>
<dbReference type="InterPro" id="IPR043987">
    <property type="entry name" value="CCZ1/INTU/HSP4_longin_1"/>
</dbReference>
<dbReference type="PANTHER" id="PTHR14407">
    <property type="entry name" value="HERMANSKY-PUDLAK SYNDROME 4 PROTEIN LIGHT-EAR PROTEIN-RELATED"/>
    <property type="match status" value="1"/>
</dbReference>
<proteinExistence type="predicted"/>
<dbReference type="GO" id="GO:0031085">
    <property type="term" value="C:BLOC-3 complex"/>
    <property type="evidence" value="ECO:0007669"/>
    <property type="project" value="TreeGrafter"/>
</dbReference>
<dbReference type="GO" id="GO:0031267">
    <property type="term" value="F:small GTPase binding"/>
    <property type="evidence" value="ECO:0007669"/>
    <property type="project" value="TreeGrafter"/>
</dbReference>
<protein>
    <recommendedName>
        <fullName evidence="1">CCZ1/INTU/HSP4 first Longin domain-containing protein</fullName>
    </recommendedName>
</protein>
<dbReference type="GO" id="GO:0005765">
    <property type="term" value="C:lysosomal membrane"/>
    <property type="evidence" value="ECO:0007669"/>
    <property type="project" value="TreeGrafter"/>
</dbReference>
<reference evidence="2" key="2">
    <citation type="submission" date="2023-05" db="EMBL/GenBank/DDBJ databases">
        <authorList>
            <person name="Fouks B."/>
        </authorList>
    </citation>
    <scope>NUCLEOTIDE SEQUENCE</scope>
    <source>
        <strain evidence="2">Stay&amp;Tobe</strain>
        <tissue evidence="2">Testes</tissue>
    </source>
</reference>
<accession>A0AAD8EHM5</accession>
<dbReference type="Pfam" id="PF19031">
    <property type="entry name" value="Intu_longin_1"/>
    <property type="match status" value="1"/>
</dbReference>
<dbReference type="PANTHER" id="PTHR14407:SF9">
    <property type="entry name" value="BLOC-3 COMPLEX MEMBER HPS4"/>
    <property type="match status" value="1"/>
</dbReference>
<reference evidence="2" key="1">
    <citation type="journal article" date="2023" name="IScience">
        <title>Live-bearing cockroach genome reveals convergent evolutionary mechanisms linked to viviparity in insects and beyond.</title>
        <authorList>
            <person name="Fouks B."/>
            <person name="Harrison M.C."/>
            <person name="Mikhailova A.A."/>
            <person name="Marchal E."/>
            <person name="English S."/>
            <person name="Carruthers M."/>
            <person name="Jennings E.C."/>
            <person name="Chiamaka E.L."/>
            <person name="Frigard R.A."/>
            <person name="Pippel M."/>
            <person name="Attardo G.M."/>
            <person name="Benoit J.B."/>
            <person name="Bornberg-Bauer E."/>
            <person name="Tobe S.S."/>
        </authorList>
    </citation>
    <scope>NUCLEOTIDE SEQUENCE</scope>
    <source>
        <strain evidence="2">Stay&amp;Tobe</strain>
    </source>
</reference>
<dbReference type="GO" id="GO:0005085">
    <property type="term" value="F:guanyl-nucleotide exchange factor activity"/>
    <property type="evidence" value="ECO:0007669"/>
    <property type="project" value="TreeGrafter"/>
</dbReference>
<comment type="caution">
    <text evidence="2">The sequence shown here is derived from an EMBL/GenBank/DDBJ whole genome shotgun (WGS) entry which is preliminary data.</text>
</comment>
<sequence>MFVYDTQRCQKEEDDPHEAILYFHPGWVSDQQRLALCGQLMGTAHFYKTVFGSPRIIALNSGKFVMRHYGRYILTMGTDRNIPDWVLEHRADTMNHLIQFYHKDLETICLSVGSDNLQFTKKLNQMFETYIPILPYAANMFGNIPVIRLPKSASNIFLEATQILQSLRIKSGVLGGIVLFQNKVVTSQLSSTLTKRLVSSDPCRIKSPAEPVSLSFHLPVGVQLLQVYVENKEFYKLQRMSVDTRSFIENVVNKKSAQRKEK</sequence>
<evidence type="ECO:0000259" key="1">
    <source>
        <dbReference type="Pfam" id="PF19031"/>
    </source>
</evidence>
<evidence type="ECO:0000313" key="2">
    <source>
        <dbReference type="EMBL" id="KAJ9590905.1"/>
    </source>
</evidence>
<feature type="non-terminal residue" evidence="2">
    <location>
        <position position="262"/>
    </location>
</feature>
<name>A0AAD8EHM5_DIPPU</name>
<dbReference type="EMBL" id="JASPKZ010004181">
    <property type="protein sequence ID" value="KAJ9590905.1"/>
    <property type="molecule type" value="Genomic_DNA"/>
</dbReference>
<gene>
    <name evidence="2" type="ORF">L9F63_016062</name>
</gene>
<evidence type="ECO:0000313" key="3">
    <source>
        <dbReference type="Proteomes" id="UP001233999"/>
    </source>
</evidence>
<dbReference type="Proteomes" id="UP001233999">
    <property type="component" value="Unassembled WGS sequence"/>
</dbReference>
<dbReference type="GO" id="GO:0016192">
    <property type="term" value="P:vesicle-mediated transport"/>
    <property type="evidence" value="ECO:0007669"/>
    <property type="project" value="InterPro"/>
</dbReference>
<dbReference type="GO" id="GO:0031410">
    <property type="term" value="C:cytoplasmic vesicle"/>
    <property type="evidence" value="ECO:0007669"/>
    <property type="project" value="TreeGrafter"/>
</dbReference>